<dbReference type="Proteomes" id="UP000001645">
    <property type="component" value="Chromosome 5"/>
</dbReference>
<keyword evidence="9" id="KW-0807">Transducer</keyword>
<dbReference type="InterPro" id="IPR008365">
    <property type="entry name" value="Prostanoid_rcpt"/>
</dbReference>
<organism evidence="11 12">
    <name type="scientific">Meleagris gallopavo</name>
    <name type="common">Wild turkey</name>
    <dbReference type="NCBI Taxonomy" id="9103"/>
    <lineage>
        <taxon>Eukaryota</taxon>
        <taxon>Metazoa</taxon>
        <taxon>Chordata</taxon>
        <taxon>Craniata</taxon>
        <taxon>Vertebrata</taxon>
        <taxon>Euteleostomi</taxon>
        <taxon>Archelosauria</taxon>
        <taxon>Archosauria</taxon>
        <taxon>Dinosauria</taxon>
        <taxon>Saurischia</taxon>
        <taxon>Theropoda</taxon>
        <taxon>Coelurosauria</taxon>
        <taxon>Aves</taxon>
        <taxon>Neognathae</taxon>
        <taxon>Galloanserae</taxon>
        <taxon>Galliformes</taxon>
        <taxon>Phasianidae</taxon>
        <taxon>Meleagridinae</taxon>
        <taxon>Meleagris</taxon>
    </lineage>
</organism>
<evidence type="ECO:0000256" key="4">
    <source>
        <dbReference type="ARBA" id="ARBA00022989"/>
    </source>
</evidence>
<keyword evidence="6" id="KW-0472">Membrane</keyword>
<dbReference type="PANTHER" id="PTHR11866">
    <property type="entry name" value="G-PROTEIN COUPLED RECEPTOR FAMILY 1 MEMBER"/>
    <property type="match status" value="1"/>
</dbReference>
<proteinExistence type="predicted"/>
<evidence type="ECO:0000256" key="5">
    <source>
        <dbReference type="ARBA" id="ARBA00023040"/>
    </source>
</evidence>
<feature type="compositionally biased region" description="Low complexity" evidence="10">
    <location>
        <begin position="96"/>
        <end position="124"/>
    </location>
</feature>
<evidence type="ECO:0000256" key="8">
    <source>
        <dbReference type="ARBA" id="ARBA00023180"/>
    </source>
</evidence>
<dbReference type="GO" id="GO:0006954">
    <property type="term" value="P:inflammatory response"/>
    <property type="evidence" value="ECO:0007669"/>
    <property type="project" value="TreeGrafter"/>
</dbReference>
<sequence>QTCWGDHLILLYFSQVRAYMGAFAADFNEDADLSALRFLSVNSIVDPWVFIIFRTSVFRLFVRRLCRRLGSRRATLKSAGRGGMGSSVPRDGVGQAPRSSSSPERSAGGAGGARSEPSASGTQG</sequence>
<keyword evidence="8" id="KW-0325">Glycoprotein</keyword>
<protein>
    <recommendedName>
        <fullName evidence="13">Prostaglandin D2 receptor</fullName>
    </recommendedName>
</protein>
<evidence type="ECO:0000256" key="10">
    <source>
        <dbReference type="SAM" id="MobiDB-lite"/>
    </source>
</evidence>
<reference evidence="11" key="3">
    <citation type="submission" date="2025-09" db="UniProtKB">
        <authorList>
            <consortium name="Ensembl"/>
        </authorList>
    </citation>
    <scope>IDENTIFICATION</scope>
</reference>
<keyword evidence="4" id="KW-1133">Transmembrane helix</keyword>
<evidence type="ECO:0000256" key="6">
    <source>
        <dbReference type="ARBA" id="ARBA00023136"/>
    </source>
</evidence>
<reference evidence="11" key="2">
    <citation type="submission" date="2025-08" db="UniProtKB">
        <authorList>
            <consortium name="Ensembl"/>
        </authorList>
    </citation>
    <scope>IDENTIFICATION</scope>
</reference>
<keyword evidence="5" id="KW-0297">G-protein coupled receptor</keyword>
<keyword evidence="3" id="KW-0812">Transmembrane</keyword>
<dbReference type="AlphaFoldDB" id="A0A803YNS6"/>
<feature type="region of interest" description="Disordered" evidence="10">
    <location>
        <begin position="76"/>
        <end position="124"/>
    </location>
</feature>
<name>A0A803YNS6_MELGA</name>
<keyword evidence="2" id="KW-1003">Cell membrane</keyword>
<evidence type="ECO:0000256" key="3">
    <source>
        <dbReference type="ARBA" id="ARBA00022692"/>
    </source>
</evidence>
<keyword evidence="7" id="KW-0675">Receptor</keyword>
<evidence type="ECO:0000313" key="11">
    <source>
        <dbReference type="Ensembl" id="ENSMGAP00000033424.1"/>
    </source>
</evidence>
<dbReference type="PANTHER" id="PTHR11866:SF14">
    <property type="entry name" value="PROSTAGLANDIN D2 RECEPTOR"/>
    <property type="match status" value="1"/>
</dbReference>
<dbReference type="Ensembl" id="ENSMGAT00000025265.1">
    <property type="protein sequence ID" value="ENSMGAP00000033424.1"/>
    <property type="gene ID" value="ENSMGAG00000022140.1"/>
</dbReference>
<dbReference type="GO" id="GO:0005886">
    <property type="term" value="C:plasma membrane"/>
    <property type="evidence" value="ECO:0007669"/>
    <property type="project" value="UniProtKB-SubCell"/>
</dbReference>
<dbReference type="GeneTree" id="ENSGT00960000189746"/>
<evidence type="ECO:0000313" key="12">
    <source>
        <dbReference type="Proteomes" id="UP000001645"/>
    </source>
</evidence>
<evidence type="ECO:0000256" key="1">
    <source>
        <dbReference type="ARBA" id="ARBA00004651"/>
    </source>
</evidence>
<comment type="subcellular location">
    <subcellularLocation>
        <location evidence="1">Cell membrane</location>
        <topology evidence="1">Multi-pass membrane protein</topology>
    </subcellularLocation>
</comment>
<keyword evidence="12" id="KW-1185">Reference proteome</keyword>
<dbReference type="GO" id="GO:0004956">
    <property type="term" value="F:prostaglandin D receptor activity"/>
    <property type="evidence" value="ECO:0007669"/>
    <property type="project" value="TreeGrafter"/>
</dbReference>
<evidence type="ECO:0000256" key="7">
    <source>
        <dbReference type="ARBA" id="ARBA00023170"/>
    </source>
</evidence>
<evidence type="ECO:0000256" key="2">
    <source>
        <dbReference type="ARBA" id="ARBA00022475"/>
    </source>
</evidence>
<dbReference type="InParanoid" id="A0A803YNS6"/>
<dbReference type="GO" id="GO:0007204">
    <property type="term" value="P:positive regulation of cytosolic calcium ion concentration"/>
    <property type="evidence" value="ECO:0007669"/>
    <property type="project" value="TreeGrafter"/>
</dbReference>
<evidence type="ECO:0000256" key="9">
    <source>
        <dbReference type="ARBA" id="ARBA00023224"/>
    </source>
</evidence>
<accession>A0A803YNS6</accession>
<reference evidence="11 12" key="1">
    <citation type="journal article" date="2010" name="PLoS Biol.">
        <title>Multi-platform next-generation sequencing of the domestic turkey (Meleagris gallopavo): genome assembly and analysis.</title>
        <authorList>
            <person name="Dalloul R.A."/>
            <person name="Long J.A."/>
            <person name="Zimin A.V."/>
            <person name="Aslam L."/>
            <person name="Beal K."/>
            <person name="Blomberg L.A."/>
            <person name="Bouffard P."/>
            <person name="Burt D.W."/>
            <person name="Crasta O."/>
            <person name="Crooijmans R.P."/>
            <person name="Cooper K."/>
            <person name="Coulombe R.A."/>
            <person name="De S."/>
            <person name="Delany M.E."/>
            <person name="Dodgson J.B."/>
            <person name="Dong J.J."/>
            <person name="Evans C."/>
            <person name="Frederickson K.M."/>
            <person name="Flicek P."/>
            <person name="Florea L."/>
            <person name="Folkerts O."/>
            <person name="Groenen M.A."/>
            <person name="Harkins T.T."/>
            <person name="Herrero J."/>
            <person name="Hoffmann S."/>
            <person name="Megens H.J."/>
            <person name="Jiang A."/>
            <person name="de Jong P."/>
            <person name="Kaiser P."/>
            <person name="Kim H."/>
            <person name="Kim K.W."/>
            <person name="Kim S."/>
            <person name="Langenberger D."/>
            <person name="Lee M.K."/>
            <person name="Lee T."/>
            <person name="Mane S."/>
            <person name="Marcais G."/>
            <person name="Marz M."/>
            <person name="McElroy A.P."/>
            <person name="Modise T."/>
            <person name="Nefedov M."/>
            <person name="Notredame C."/>
            <person name="Paton I.R."/>
            <person name="Payne W.S."/>
            <person name="Pertea G."/>
            <person name="Prickett D."/>
            <person name="Puiu D."/>
            <person name="Qioa D."/>
            <person name="Raineri E."/>
            <person name="Ruffier M."/>
            <person name="Salzberg S.L."/>
            <person name="Schatz M.C."/>
            <person name="Scheuring C."/>
            <person name="Schmidt C.J."/>
            <person name="Schroeder S."/>
            <person name="Searle S.M."/>
            <person name="Smith E.J."/>
            <person name="Smith J."/>
            <person name="Sonstegard T.S."/>
            <person name="Stadler P.F."/>
            <person name="Tafer H."/>
            <person name="Tu Z.J."/>
            <person name="Van Tassell C.P."/>
            <person name="Vilella A.J."/>
            <person name="Williams K.P."/>
            <person name="Yorke J.A."/>
            <person name="Zhang L."/>
            <person name="Zhang H.B."/>
            <person name="Zhang X."/>
            <person name="Zhang Y."/>
            <person name="Reed K.M."/>
        </authorList>
    </citation>
    <scope>NUCLEOTIDE SEQUENCE [LARGE SCALE GENOMIC DNA]</scope>
</reference>
<evidence type="ECO:0008006" key="13">
    <source>
        <dbReference type="Google" id="ProtNLM"/>
    </source>
</evidence>